<protein>
    <submittedName>
        <fullName evidence="1">Predicted protein</fullName>
    </submittedName>
</protein>
<sequence length="60" mass="6693">MKIDDALVSRVFVSSCSFLYIKVIETQRGDPFTKGIFLSLTTTKGNFGSSSFILSHTLMR</sequence>
<reference evidence="1" key="1">
    <citation type="journal article" date="2011" name="Plant Physiol.">
        <title>Comprehensive sequence analysis of 24,783 barley full-length cDNAs derived from 12 clone libraries.</title>
        <authorList>
            <person name="Matsumoto T."/>
            <person name="Tanaka T."/>
            <person name="Sakai H."/>
            <person name="Amano N."/>
            <person name="Kanamori H."/>
            <person name="Kurita K."/>
            <person name="Kikuta A."/>
            <person name="Kamiya K."/>
            <person name="Yamamoto M."/>
            <person name="Ikawa H."/>
            <person name="Fujii N."/>
            <person name="Hori K."/>
            <person name="Itoh T."/>
            <person name="Sato K."/>
        </authorList>
    </citation>
    <scope>NUCLEOTIDE SEQUENCE</scope>
</reference>
<dbReference type="EMBL" id="AK368919">
    <property type="protein sequence ID" value="BAK00122.1"/>
    <property type="molecule type" value="mRNA"/>
</dbReference>
<proteinExistence type="evidence at transcript level"/>
<name>F2DYF0_HORVV</name>
<evidence type="ECO:0000313" key="1">
    <source>
        <dbReference type="EMBL" id="BAK00122.1"/>
    </source>
</evidence>
<organism evidence="1">
    <name type="scientific">Hordeum vulgare subsp. vulgare</name>
    <name type="common">Domesticated barley</name>
    <dbReference type="NCBI Taxonomy" id="112509"/>
    <lineage>
        <taxon>Eukaryota</taxon>
        <taxon>Viridiplantae</taxon>
        <taxon>Streptophyta</taxon>
        <taxon>Embryophyta</taxon>
        <taxon>Tracheophyta</taxon>
        <taxon>Spermatophyta</taxon>
        <taxon>Magnoliopsida</taxon>
        <taxon>Liliopsida</taxon>
        <taxon>Poales</taxon>
        <taxon>Poaceae</taxon>
        <taxon>BOP clade</taxon>
        <taxon>Pooideae</taxon>
        <taxon>Triticodae</taxon>
        <taxon>Triticeae</taxon>
        <taxon>Hordeinae</taxon>
        <taxon>Hordeum</taxon>
    </lineage>
</organism>
<dbReference type="AlphaFoldDB" id="F2DYF0"/>
<accession>F2DYF0</accession>